<dbReference type="EMBL" id="CAJNOQ010019439">
    <property type="protein sequence ID" value="CAF1450221.1"/>
    <property type="molecule type" value="Genomic_DNA"/>
</dbReference>
<evidence type="ECO:0000313" key="4">
    <source>
        <dbReference type="Proteomes" id="UP000663829"/>
    </source>
</evidence>
<accession>A0A815PJ72</accession>
<protein>
    <recommendedName>
        <fullName evidence="1">Apple domain-containing protein</fullName>
    </recommendedName>
</protein>
<comment type="caution">
    <text evidence="2">The sequence shown here is derived from an EMBL/GenBank/DDBJ whole genome shotgun (WGS) entry which is preliminary data.</text>
</comment>
<dbReference type="AlphaFoldDB" id="A0A815PJ72"/>
<keyword evidence="4" id="KW-1185">Reference proteome</keyword>
<sequence length="385" mass="44034">MVLFVYIIVNVICLTVAQVHRILSAHITIIPNSLYEAAFERHFIDELDAQTVQQCAHQCLQNDFCRTAIFYHQLRTCSMYEEYSYVGTTKSTLNSVASVIQLQLCPVGFNEPEYSCFNDDRSPVLFSEMIHNMTVKQILHISSYFPFMSTTQLYLPIQNDDTIQVYDLNTFLLTDTLIPIPSISLYGFDMDSSNNFVITDKYGTVYFVNSSSYLVTPLSMNNNQYQYACISDDYIVALYSKGNGADVYYASSLQFVFSITTNYQVANCIIVYNRIFHSQFDENNYVIDISSTASAFQVFNYTACTGSNWIDLDHFYIDASGRFYVPCVLSSYLMTYQVFDQNSQNHLSPFDIAQYPSIHGIAVKCSKYKCNMAIYNGSLLIGYEY</sequence>
<evidence type="ECO:0000313" key="2">
    <source>
        <dbReference type="EMBL" id="CAF1450221.1"/>
    </source>
</evidence>
<dbReference type="EMBL" id="CAJOBC010084880">
    <property type="protein sequence ID" value="CAF4323646.1"/>
    <property type="molecule type" value="Genomic_DNA"/>
</dbReference>
<evidence type="ECO:0000313" key="3">
    <source>
        <dbReference type="EMBL" id="CAF4323646.1"/>
    </source>
</evidence>
<dbReference type="SUPFAM" id="SSF63829">
    <property type="entry name" value="Calcium-dependent phosphotriesterase"/>
    <property type="match status" value="1"/>
</dbReference>
<dbReference type="Proteomes" id="UP000663829">
    <property type="component" value="Unassembled WGS sequence"/>
</dbReference>
<feature type="domain" description="Apple" evidence="1">
    <location>
        <begin position="44"/>
        <end position="88"/>
    </location>
</feature>
<dbReference type="Pfam" id="PF00024">
    <property type="entry name" value="PAN_1"/>
    <property type="match status" value="1"/>
</dbReference>
<dbReference type="InterPro" id="IPR003609">
    <property type="entry name" value="Pan_app"/>
</dbReference>
<gene>
    <name evidence="2" type="ORF">GPM918_LOCUS34708</name>
    <name evidence="3" type="ORF">SRO942_LOCUS35406</name>
</gene>
<name>A0A815PJ72_9BILA</name>
<reference evidence="2" key="1">
    <citation type="submission" date="2021-02" db="EMBL/GenBank/DDBJ databases">
        <authorList>
            <person name="Nowell W R."/>
        </authorList>
    </citation>
    <scope>NUCLEOTIDE SEQUENCE</scope>
</reference>
<evidence type="ECO:0000259" key="1">
    <source>
        <dbReference type="Pfam" id="PF00024"/>
    </source>
</evidence>
<organism evidence="2 4">
    <name type="scientific">Didymodactylos carnosus</name>
    <dbReference type="NCBI Taxonomy" id="1234261"/>
    <lineage>
        <taxon>Eukaryota</taxon>
        <taxon>Metazoa</taxon>
        <taxon>Spiralia</taxon>
        <taxon>Gnathifera</taxon>
        <taxon>Rotifera</taxon>
        <taxon>Eurotatoria</taxon>
        <taxon>Bdelloidea</taxon>
        <taxon>Philodinida</taxon>
        <taxon>Philodinidae</taxon>
        <taxon>Didymodactylos</taxon>
    </lineage>
</organism>
<dbReference type="Proteomes" id="UP000681722">
    <property type="component" value="Unassembled WGS sequence"/>
</dbReference>
<dbReference type="OrthoDB" id="5869676at2759"/>
<proteinExistence type="predicted"/>